<dbReference type="AlphaFoldDB" id="Q2R3F3"/>
<accession>Q2R3F3</accession>
<gene>
    <name evidence="1" type="ordered locus">LOC_Os11g32130</name>
</gene>
<proteinExistence type="predicted"/>
<reference evidence="1" key="2">
    <citation type="submission" date="2005-04" db="EMBL/GenBank/DDBJ databases">
        <authorList>
            <person name="Buell C.R."/>
            <person name="Wing R.A."/>
            <person name="McCombie W.A."/>
            <person name="Ouyang S."/>
        </authorList>
    </citation>
    <scope>NUCLEOTIDE SEQUENCE</scope>
</reference>
<protein>
    <submittedName>
        <fullName evidence="1">Uncharacterized protein</fullName>
    </submittedName>
</protein>
<dbReference type="EMBL" id="DP000010">
    <property type="protein sequence ID" value="ABA93994.1"/>
    <property type="molecule type" value="Genomic_DNA"/>
</dbReference>
<name>Q2R3F3_ORYSJ</name>
<reference evidence="1" key="1">
    <citation type="journal article" date="2005" name="BMC Biol.">
        <title>The sequence of rice chromosomes 11 and 12, rich in disease resistance genes and recent gene duplications.</title>
        <authorList>
            <consortium name="The rice chromosomes 11 and 12 sequencing consortia"/>
        </authorList>
    </citation>
    <scope>NUCLEOTIDE SEQUENCE [LARGE SCALE GENOMIC DNA]</scope>
</reference>
<organism evidence="1">
    <name type="scientific">Oryza sativa subsp. japonica</name>
    <name type="common">Rice</name>
    <dbReference type="NCBI Taxonomy" id="39947"/>
    <lineage>
        <taxon>Eukaryota</taxon>
        <taxon>Viridiplantae</taxon>
        <taxon>Streptophyta</taxon>
        <taxon>Embryophyta</taxon>
        <taxon>Tracheophyta</taxon>
        <taxon>Spermatophyta</taxon>
        <taxon>Magnoliopsida</taxon>
        <taxon>Liliopsida</taxon>
        <taxon>Poales</taxon>
        <taxon>Poaceae</taxon>
        <taxon>BOP clade</taxon>
        <taxon>Oryzoideae</taxon>
        <taxon>Oryzeae</taxon>
        <taxon>Oryzinae</taxon>
        <taxon>Oryza</taxon>
        <taxon>Oryza sativa</taxon>
    </lineage>
</organism>
<reference evidence="1" key="3">
    <citation type="submission" date="2006-01" db="EMBL/GenBank/DDBJ databases">
        <authorList>
            <person name="Buell R."/>
        </authorList>
    </citation>
    <scope>NUCLEOTIDE SEQUENCE</scope>
</reference>
<sequence length="95" mass="10098">MAGGTDCRSTGGVAMGSGALRRPHCLIHYLSASTLVLTTKFDKPKVIIGLESVSASELWNQPMGVVKSPATVLSMESDQLKGIYPEESEFKKNAA</sequence>
<evidence type="ECO:0000313" key="1">
    <source>
        <dbReference type="EMBL" id="ABA93994.1"/>
    </source>
</evidence>